<evidence type="ECO:0000259" key="2">
    <source>
        <dbReference type="Pfam" id="PF12651"/>
    </source>
</evidence>
<comment type="caution">
    <text evidence="3">The sequence shown here is derived from an EMBL/GenBank/DDBJ whole genome shotgun (WGS) entry which is preliminary data.</text>
</comment>
<protein>
    <submittedName>
        <fullName evidence="3">Ribbon-helix-helix protein</fullName>
    </submittedName>
</protein>
<proteinExistence type="predicted"/>
<dbReference type="InterPro" id="IPR038733">
    <property type="entry name" value="Predicted_DNA_bind_prot_RHH"/>
</dbReference>
<organism evidence="3 4">
    <name type="scientific">Orenia marismortui</name>
    <dbReference type="NCBI Taxonomy" id="46469"/>
    <lineage>
        <taxon>Bacteria</taxon>
        <taxon>Bacillati</taxon>
        <taxon>Bacillota</taxon>
        <taxon>Clostridia</taxon>
        <taxon>Halanaerobiales</taxon>
        <taxon>Halobacteroidaceae</taxon>
        <taxon>Orenia</taxon>
    </lineage>
</organism>
<dbReference type="RefSeq" id="WP_134119186.1">
    <property type="nucleotide sequence ID" value="NZ_SOEG01000058.1"/>
</dbReference>
<dbReference type="Proteomes" id="UP000295832">
    <property type="component" value="Unassembled WGS sequence"/>
</dbReference>
<dbReference type="AlphaFoldDB" id="A0A4R8GE90"/>
<feature type="region of interest" description="Disordered" evidence="1">
    <location>
        <begin position="1"/>
        <end position="21"/>
    </location>
</feature>
<keyword evidence="4" id="KW-1185">Reference proteome</keyword>
<name>A0A4R8GE90_9FIRM</name>
<dbReference type="EMBL" id="SOEG01000058">
    <property type="protein sequence ID" value="TDX43792.1"/>
    <property type="molecule type" value="Genomic_DNA"/>
</dbReference>
<sequence length="106" mass="12419">MGNPFEDLKNKVKKPKNNTNLNKEKYMDTKINTKNEEKKIKKEGRNKKESLIKIPDKKSNEKIRRNFYIKKDLDQSLNRLSKQTGTSKSELVDIAVEFLISNYQTG</sequence>
<feature type="domain" description="Predicted DNA-binding protein ribbon-helix-helix" evidence="2">
    <location>
        <begin position="62"/>
        <end position="103"/>
    </location>
</feature>
<reference evidence="3 4" key="1">
    <citation type="submission" date="2019-03" db="EMBL/GenBank/DDBJ databases">
        <title>Subsurface microbial communities from deep shales in Ohio and West Virginia, USA.</title>
        <authorList>
            <person name="Wrighton K."/>
        </authorList>
    </citation>
    <scope>NUCLEOTIDE SEQUENCE [LARGE SCALE GENOMIC DNA]</scope>
    <source>
        <strain evidence="3 4">MSL 6dP</strain>
    </source>
</reference>
<feature type="compositionally biased region" description="Basic and acidic residues" evidence="1">
    <location>
        <begin position="1"/>
        <end position="10"/>
    </location>
</feature>
<accession>A0A4R8GE90</accession>
<dbReference type="Pfam" id="PF12651">
    <property type="entry name" value="RHH_3"/>
    <property type="match status" value="1"/>
</dbReference>
<evidence type="ECO:0000313" key="3">
    <source>
        <dbReference type="EMBL" id="TDX43792.1"/>
    </source>
</evidence>
<gene>
    <name evidence="3" type="ORF">C7959_1583</name>
</gene>
<dbReference type="STRING" id="926561.GCA_000379025_03272"/>
<evidence type="ECO:0000256" key="1">
    <source>
        <dbReference type="SAM" id="MobiDB-lite"/>
    </source>
</evidence>
<evidence type="ECO:0000313" key="4">
    <source>
        <dbReference type="Proteomes" id="UP000295832"/>
    </source>
</evidence>